<dbReference type="RefSeq" id="WP_012256858.1">
    <property type="nucleotide sequence ID" value="NC_010175.1"/>
</dbReference>
<keyword evidence="1" id="KW-0472">Membrane</keyword>
<dbReference type="Proteomes" id="UP000002008">
    <property type="component" value="Chromosome"/>
</dbReference>
<dbReference type="InParanoid" id="A9WHT4"/>
<dbReference type="KEGG" id="cau:Caur_0970"/>
<dbReference type="PATRIC" id="fig|324602.8.peg.1107"/>
<keyword evidence="4" id="KW-1185">Reference proteome</keyword>
<dbReference type="EMBL" id="CP000909">
    <property type="protein sequence ID" value="ABY34202.1"/>
    <property type="molecule type" value="Genomic_DNA"/>
</dbReference>
<evidence type="ECO:0000256" key="2">
    <source>
        <dbReference type="SAM" id="SignalP"/>
    </source>
</evidence>
<dbReference type="EnsemblBacteria" id="ABY34202">
    <property type="protein sequence ID" value="ABY34202"/>
    <property type="gene ID" value="Caur_0970"/>
</dbReference>
<evidence type="ECO:0000256" key="1">
    <source>
        <dbReference type="SAM" id="Phobius"/>
    </source>
</evidence>
<feature type="chain" id="PRO_5002744033" evidence="2">
    <location>
        <begin position="23"/>
        <end position="624"/>
    </location>
</feature>
<dbReference type="SUPFAM" id="SSF52317">
    <property type="entry name" value="Class I glutamine amidotransferase-like"/>
    <property type="match status" value="1"/>
</dbReference>
<feature type="transmembrane region" description="Helical" evidence="1">
    <location>
        <begin position="333"/>
        <end position="359"/>
    </location>
</feature>
<name>A9WHT4_CHLAA</name>
<keyword evidence="1" id="KW-1133">Transmembrane helix</keyword>
<feature type="transmembrane region" description="Helical" evidence="1">
    <location>
        <begin position="368"/>
        <end position="391"/>
    </location>
</feature>
<reference evidence="4" key="1">
    <citation type="journal article" date="2011" name="BMC Genomics">
        <title>Complete genome sequence of the filamentous anoxygenic phototrophic bacterium Chloroflexus aurantiacus.</title>
        <authorList>
            <person name="Tang K.H."/>
            <person name="Barry K."/>
            <person name="Chertkov O."/>
            <person name="Dalin E."/>
            <person name="Han C.S."/>
            <person name="Hauser L.J."/>
            <person name="Honchak B.M."/>
            <person name="Karbach L.E."/>
            <person name="Land M.L."/>
            <person name="Lapidus A."/>
            <person name="Larimer F.W."/>
            <person name="Mikhailova N."/>
            <person name="Pitluck S."/>
            <person name="Pierson B.K."/>
            <person name="Blankenship R.E."/>
        </authorList>
    </citation>
    <scope>NUCLEOTIDE SEQUENCE [LARGE SCALE GENOMIC DNA]</scope>
    <source>
        <strain evidence="4">ATCC 29366 / DSM 635 / J-10-fl</strain>
    </source>
</reference>
<organism evidence="3 4">
    <name type="scientific">Chloroflexus aurantiacus (strain ATCC 29366 / DSM 635 / J-10-fl)</name>
    <dbReference type="NCBI Taxonomy" id="324602"/>
    <lineage>
        <taxon>Bacteria</taxon>
        <taxon>Bacillati</taxon>
        <taxon>Chloroflexota</taxon>
        <taxon>Chloroflexia</taxon>
        <taxon>Chloroflexales</taxon>
        <taxon>Chloroflexineae</taxon>
        <taxon>Chloroflexaceae</taxon>
        <taxon>Chloroflexus</taxon>
    </lineage>
</organism>
<feature type="signal peptide" evidence="2">
    <location>
        <begin position="1"/>
        <end position="22"/>
    </location>
</feature>
<gene>
    <name evidence="3" type="ordered locus">Caur_0970</name>
</gene>
<accession>A9WHT4</accession>
<sequence>MRRYALLCCLLTLILTPSIVAAQSPSSITITVRAGLDGEGTYHPSFWFPVEITLANDGPDREVVLEWRATNMQSFRQRYRVDLPGGARKRIVLPIVQPAGGQAALVATADGVELWRERIPLKQLSDNLPTLGLLSSDPSVFSSLTVADTQVVPLDPTFLPDDPILLMAFDVIAVRELTAELQPEQRDALITWVHQGGTLLVGGGVVGEAAIRTFSDILPVTVGPLRRDVPIDELERISGLNGLRNFVPSLTANAVTVRPEAQAITTDGLISRIDVGSGKVIFAAFDLATLRASPAEAKFWRDVFDLQPRINLAGSLRTSFNDLIQSSLAQSLYAFPSTATLLLLIGSYIVIIGPIHYLVLRGLRRLELAWITTPLLIVIFLGGAFVASYVVRGSQVQVIQLAIVQGAANSPLATTTNLLGVLSPQRQSYDLTFPGDAHISQLADGTMRGTDMNPEYGGTNVTIADLVIDAAALRTLIVEQSTTNAVQLTHNLTWDQTRWQGTLINTGPIELRDAVVVWQNEMQWLGTLTPGTEVEVNLADGQDNFLREVMPVEETTLFNRQSVLDNIFWYQLSNVMMFPEAVNLPAIPGDGVYVLGWSTEVTPVVQIDGTSVTRGETLYIIRLR</sequence>
<dbReference type="Gene3D" id="3.40.50.880">
    <property type="match status" value="1"/>
</dbReference>
<keyword evidence="1" id="KW-0812">Transmembrane</keyword>
<dbReference type="InterPro" id="IPR029062">
    <property type="entry name" value="Class_I_gatase-like"/>
</dbReference>
<dbReference type="STRING" id="324602.Caur_0970"/>
<dbReference type="AlphaFoldDB" id="A9WHT4"/>
<dbReference type="HOGENOM" id="CLU_018243_0_0_0"/>
<proteinExistence type="predicted"/>
<evidence type="ECO:0000313" key="3">
    <source>
        <dbReference type="EMBL" id="ABY34202.1"/>
    </source>
</evidence>
<dbReference type="eggNOG" id="COG5426">
    <property type="taxonomic scope" value="Bacteria"/>
</dbReference>
<protein>
    <submittedName>
        <fullName evidence="3">Uncharacterized protein</fullName>
    </submittedName>
</protein>
<keyword evidence="2" id="KW-0732">Signal</keyword>
<evidence type="ECO:0000313" key="4">
    <source>
        <dbReference type="Proteomes" id="UP000002008"/>
    </source>
</evidence>